<comment type="caution">
    <text evidence="1">The sequence shown here is derived from an EMBL/GenBank/DDBJ whole genome shotgun (WGS) entry which is preliminary data.</text>
</comment>
<sequence>MRFARRLEWRLERNTHLLKPRPEYWRHRLLCRTRITYIDSLDGVEQRSERNVHLLNTPHDERYAPYVQAAEKQKLLASFKEAEDWLYTDEGEDSPKSAYVARLDALKVLGGPPRTCLTMEWYRARQSLSR</sequence>
<dbReference type="InterPro" id="IPR029048">
    <property type="entry name" value="HSP70_C_sf"/>
</dbReference>
<dbReference type="Proteomes" id="UP000076154">
    <property type="component" value="Unassembled WGS sequence"/>
</dbReference>
<evidence type="ECO:0000313" key="1">
    <source>
        <dbReference type="EMBL" id="RDB15718.1"/>
    </source>
</evidence>
<protein>
    <submittedName>
        <fullName evidence="1">Uncharacterized protein</fullName>
    </submittedName>
</protein>
<organism evidence="1 2">
    <name type="scientific">Hypsizygus marmoreus</name>
    <name type="common">White beech mushroom</name>
    <name type="synonym">Agaricus marmoreus</name>
    <dbReference type="NCBI Taxonomy" id="39966"/>
    <lineage>
        <taxon>Eukaryota</taxon>
        <taxon>Fungi</taxon>
        <taxon>Dikarya</taxon>
        <taxon>Basidiomycota</taxon>
        <taxon>Agaricomycotina</taxon>
        <taxon>Agaricomycetes</taxon>
        <taxon>Agaricomycetidae</taxon>
        <taxon>Agaricales</taxon>
        <taxon>Tricholomatineae</taxon>
        <taxon>Lyophyllaceae</taxon>
        <taxon>Hypsizygus</taxon>
    </lineage>
</organism>
<dbReference type="OrthoDB" id="3259937at2759"/>
<dbReference type="SUPFAM" id="SSF100934">
    <property type="entry name" value="Heat shock protein 70kD (HSP70), C-terminal subdomain"/>
    <property type="match status" value="1"/>
</dbReference>
<accession>A0A369J140</accession>
<dbReference type="AlphaFoldDB" id="A0A369J140"/>
<dbReference type="STRING" id="39966.A0A369J140"/>
<evidence type="ECO:0000313" key="2">
    <source>
        <dbReference type="Proteomes" id="UP000076154"/>
    </source>
</evidence>
<reference evidence="1" key="1">
    <citation type="submission" date="2018-04" db="EMBL/GenBank/DDBJ databases">
        <title>Whole genome sequencing of Hypsizygus marmoreus.</title>
        <authorList>
            <person name="Choi I.-G."/>
            <person name="Min B."/>
            <person name="Kim J.-G."/>
            <person name="Kim S."/>
            <person name="Oh Y.-L."/>
            <person name="Kong W.-S."/>
            <person name="Park H."/>
            <person name="Jeong J."/>
            <person name="Song E.-S."/>
        </authorList>
    </citation>
    <scope>NUCLEOTIDE SEQUENCE [LARGE SCALE GENOMIC DNA]</scope>
    <source>
        <strain evidence="1">51987-8</strain>
    </source>
</reference>
<proteinExistence type="predicted"/>
<gene>
    <name evidence="1" type="ORF">Hypma_003944</name>
</gene>
<keyword evidence="2" id="KW-1185">Reference proteome</keyword>
<name>A0A369J140_HYPMA</name>
<dbReference type="EMBL" id="LUEZ02000143">
    <property type="protein sequence ID" value="RDB15718.1"/>
    <property type="molecule type" value="Genomic_DNA"/>
</dbReference>
<dbReference type="Gene3D" id="1.20.1270.10">
    <property type="match status" value="1"/>
</dbReference>
<dbReference type="InParanoid" id="A0A369J140"/>